<evidence type="ECO:0000313" key="4">
    <source>
        <dbReference type="WBParaSite" id="DME_0000722801-mRNA-1"/>
    </source>
</evidence>
<accession>A0A0N4UI16</accession>
<keyword evidence="3" id="KW-1185">Reference proteome</keyword>
<name>A0A0N4UI16_DRAME</name>
<dbReference type="EMBL" id="UYYG01001195">
    <property type="protein sequence ID" value="VDN59923.1"/>
    <property type="molecule type" value="Genomic_DNA"/>
</dbReference>
<dbReference type="Proteomes" id="UP000038040">
    <property type="component" value="Unplaced"/>
</dbReference>
<gene>
    <name evidence="1" type="ORF">DME_LOCUS9896</name>
</gene>
<protein>
    <submittedName>
        <fullName evidence="4">Pentatricopeptide repeat-containing protein</fullName>
    </submittedName>
</protein>
<reference evidence="4" key="1">
    <citation type="submission" date="2017-02" db="UniProtKB">
        <authorList>
            <consortium name="WormBaseParasite"/>
        </authorList>
    </citation>
    <scope>IDENTIFICATION</scope>
</reference>
<dbReference type="Proteomes" id="UP000274756">
    <property type="component" value="Unassembled WGS sequence"/>
</dbReference>
<proteinExistence type="predicted"/>
<dbReference type="AlphaFoldDB" id="A0A0N4UI16"/>
<evidence type="ECO:0000313" key="2">
    <source>
        <dbReference type="Proteomes" id="UP000038040"/>
    </source>
</evidence>
<reference evidence="1 3" key="2">
    <citation type="submission" date="2018-11" db="EMBL/GenBank/DDBJ databases">
        <authorList>
            <consortium name="Pathogen Informatics"/>
        </authorList>
    </citation>
    <scope>NUCLEOTIDE SEQUENCE [LARGE SCALE GENOMIC DNA]</scope>
</reference>
<evidence type="ECO:0000313" key="3">
    <source>
        <dbReference type="Proteomes" id="UP000274756"/>
    </source>
</evidence>
<sequence length="66" mass="7405">MGGLLETSKHAGVVYSVMLNRGWMDISVKNLSAIILTDLYGCSDKTEYCIFDYSNLDENGCRNEYS</sequence>
<evidence type="ECO:0000313" key="1">
    <source>
        <dbReference type="EMBL" id="VDN59923.1"/>
    </source>
</evidence>
<organism evidence="2 4">
    <name type="scientific">Dracunculus medinensis</name>
    <name type="common">Guinea worm</name>
    <dbReference type="NCBI Taxonomy" id="318479"/>
    <lineage>
        <taxon>Eukaryota</taxon>
        <taxon>Metazoa</taxon>
        <taxon>Ecdysozoa</taxon>
        <taxon>Nematoda</taxon>
        <taxon>Chromadorea</taxon>
        <taxon>Rhabditida</taxon>
        <taxon>Spirurina</taxon>
        <taxon>Dracunculoidea</taxon>
        <taxon>Dracunculidae</taxon>
        <taxon>Dracunculus</taxon>
    </lineage>
</organism>
<dbReference type="WBParaSite" id="DME_0000722801-mRNA-1">
    <property type="protein sequence ID" value="DME_0000722801-mRNA-1"/>
    <property type="gene ID" value="DME_0000722801"/>
</dbReference>